<dbReference type="Proteomes" id="UP001497516">
    <property type="component" value="Chromosome 8"/>
</dbReference>
<protein>
    <submittedName>
        <fullName evidence="1">Uncharacterized protein</fullName>
    </submittedName>
</protein>
<proteinExistence type="predicted"/>
<organism evidence="1 2">
    <name type="scientific">Linum trigynum</name>
    <dbReference type="NCBI Taxonomy" id="586398"/>
    <lineage>
        <taxon>Eukaryota</taxon>
        <taxon>Viridiplantae</taxon>
        <taxon>Streptophyta</taxon>
        <taxon>Embryophyta</taxon>
        <taxon>Tracheophyta</taxon>
        <taxon>Spermatophyta</taxon>
        <taxon>Magnoliopsida</taxon>
        <taxon>eudicotyledons</taxon>
        <taxon>Gunneridae</taxon>
        <taxon>Pentapetalae</taxon>
        <taxon>rosids</taxon>
        <taxon>fabids</taxon>
        <taxon>Malpighiales</taxon>
        <taxon>Linaceae</taxon>
        <taxon>Linum</taxon>
    </lineage>
</organism>
<evidence type="ECO:0000313" key="1">
    <source>
        <dbReference type="EMBL" id="CAL1406385.1"/>
    </source>
</evidence>
<accession>A0AAV2GA37</accession>
<evidence type="ECO:0000313" key="2">
    <source>
        <dbReference type="Proteomes" id="UP001497516"/>
    </source>
</evidence>
<dbReference type="AlphaFoldDB" id="A0AAV2GA37"/>
<reference evidence="1 2" key="1">
    <citation type="submission" date="2024-04" db="EMBL/GenBank/DDBJ databases">
        <authorList>
            <person name="Fracassetti M."/>
        </authorList>
    </citation>
    <scope>NUCLEOTIDE SEQUENCE [LARGE SCALE GENOMIC DNA]</scope>
</reference>
<sequence length="92" mass="10937">MRESTTPQEQLDFIGNVRHIYPYNNTYNEGWCQHPNFSLVATPILILSRHHQAFRDNHYRPARANYNKSILFKGKLFLTNNSDNFRSRTQPQ</sequence>
<name>A0AAV2GA37_9ROSI</name>
<dbReference type="EMBL" id="OZ034821">
    <property type="protein sequence ID" value="CAL1406385.1"/>
    <property type="molecule type" value="Genomic_DNA"/>
</dbReference>
<keyword evidence="2" id="KW-1185">Reference proteome</keyword>
<gene>
    <name evidence="1" type="ORF">LTRI10_LOCUS46114</name>
</gene>